<protein>
    <submittedName>
        <fullName evidence="1">Uncharacterized protein</fullName>
    </submittedName>
</protein>
<dbReference type="EMBL" id="RHFK02000017">
    <property type="protein sequence ID" value="TWW62962.1"/>
    <property type="molecule type" value="Genomic_DNA"/>
</dbReference>
<organism evidence="1 2">
    <name type="scientific">Takifugu flavidus</name>
    <name type="common">sansaifugu</name>
    <dbReference type="NCBI Taxonomy" id="433684"/>
    <lineage>
        <taxon>Eukaryota</taxon>
        <taxon>Metazoa</taxon>
        <taxon>Chordata</taxon>
        <taxon>Craniata</taxon>
        <taxon>Vertebrata</taxon>
        <taxon>Euteleostomi</taxon>
        <taxon>Actinopterygii</taxon>
        <taxon>Neopterygii</taxon>
        <taxon>Teleostei</taxon>
        <taxon>Neoteleostei</taxon>
        <taxon>Acanthomorphata</taxon>
        <taxon>Eupercaria</taxon>
        <taxon>Tetraodontiformes</taxon>
        <taxon>Tetradontoidea</taxon>
        <taxon>Tetraodontidae</taxon>
        <taxon>Takifugu</taxon>
    </lineage>
</organism>
<keyword evidence="2" id="KW-1185">Reference proteome</keyword>
<reference evidence="1 2" key="1">
    <citation type="submission" date="2019-04" db="EMBL/GenBank/DDBJ databases">
        <title>Chromosome genome assembly for Takifugu flavidus.</title>
        <authorList>
            <person name="Xiao S."/>
        </authorList>
    </citation>
    <scope>NUCLEOTIDE SEQUENCE [LARGE SCALE GENOMIC DNA]</scope>
    <source>
        <strain evidence="1">HTHZ2018</strain>
        <tissue evidence="1">Muscle</tissue>
    </source>
</reference>
<proteinExistence type="predicted"/>
<name>A0A5C6N687_9TELE</name>
<evidence type="ECO:0000313" key="1">
    <source>
        <dbReference type="EMBL" id="TWW62962.1"/>
    </source>
</evidence>
<comment type="caution">
    <text evidence="1">The sequence shown here is derived from an EMBL/GenBank/DDBJ whole genome shotgun (WGS) entry which is preliminary data.</text>
</comment>
<dbReference type="Proteomes" id="UP000324091">
    <property type="component" value="Chromosome 4"/>
</dbReference>
<sequence length="25" mass="3036">MFNKKTHVQRFSMNVHKSDTQVKML</sequence>
<gene>
    <name evidence="1" type="ORF">D4764_04G0016090</name>
</gene>
<dbReference type="AlphaFoldDB" id="A0A5C6N687"/>
<evidence type="ECO:0000313" key="2">
    <source>
        <dbReference type="Proteomes" id="UP000324091"/>
    </source>
</evidence>
<accession>A0A5C6N687</accession>